<comment type="caution">
    <text evidence="1">The sequence shown here is derived from an EMBL/GenBank/DDBJ whole genome shotgun (WGS) entry which is preliminary data.</text>
</comment>
<accession>A0ABP9LD69</accession>
<sequence>MTPHIELTAGDHEQNGFVGLAIWMAETMDEAMAAIARVNALCPEDAQPDPKADPFTLILDVHTGESGLCADHVADSVPLPLQVAMRIAGDQVAGWLATRPDPDTIHGYPPVIGSVGEIANA</sequence>
<dbReference type="RefSeq" id="WP_259550500.1">
    <property type="nucleotide sequence ID" value="NZ_BAABHW010000002.1"/>
</dbReference>
<protein>
    <submittedName>
        <fullName evidence="1">Uncharacterized protein</fullName>
    </submittedName>
</protein>
<reference evidence="2" key="1">
    <citation type="journal article" date="2019" name="Int. J. Syst. Evol. Microbiol.">
        <title>The Global Catalogue of Microorganisms (GCM) 10K type strain sequencing project: providing services to taxonomists for standard genome sequencing and annotation.</title>
        <authorList>
            <consortium name="The Broad Institute Genomics Platform"/>
            <consortium name="The Broad Institute Genome Sequencing Center for Infectious Disease"/>
            <person name="Wu L."/>
            <person name="Ma J."/>
        </authorList>
    </citation>
    <scope>NUCLEOTIDE SEQUENCE [LARGE SCALE GENOMIC DNA]</scope>
    <source>
        <strain evidence="2">JCM 18015</strain>
    </source>
</reference>
<proteinExistence type="predicted"/>
<evidence type="ECO:0000313" key="1">
    <source>
        <dbReference type="EMBL" id="GAA5073670.1"/>
    </source>
</evidence>
<organism evidence="1 2">
    <name type="scientific">[Roseibacterium] beibuensis</name>
    <dbReference type="NCBI Taxonomy" id="1193142"/>
    <lineage>
        <taxon>Bacteria</taxon>
        <taxon>Pseudomonadati</taxon>
        <taxon>Pseudomonadota</taxon>
        <taxon>Alphaproteobacteria</taxon>
        <taxon>Rhodobacterales</taxon>
        <taxon>Roseobacteraceae</taxon>
        <taxon>Roseicyclus</taxon>
    </lineage>
</organism>
<name>A0ABP9LD69_9RHOB</name>
<dbReference type="Proteomes" id="UP001499910">
    <property type="component" value="Unassembled WGS sequence"/>
</dbReference>
<dbReference type="EMBL" id="BAABHW010000002">
    <property type="protein sequence ID" value="GAA5073670.1"/>
    <property type="molecule type" value="Genomic_DNA"/>
</dbReference>
<evidence type="ECO:0000313" key="2">
    <source>
        <dbReference type="Proteomes" id="UP001499910"/>
    </source>
</evidence>
<keyword evidence="2" id="KW-1185">Reference proteome</keyword>
<gene>
    <name evidence="1" type="ORF">GCM10023209_19830</name>
</gene>